<dbReference type="AlphaFoldDB" id="A0A0R3LWA8"/>
<evidence type="ECO:0000259" key="4">
    <source>
        <dbReference type="PROSITE" id="PS50937"/>
    </source>
</evidence>
<dbReference type="PROSITE" id="PS50937">
    <property type="entry name" value="HTH_MERR_2"/>
    <property type="match status" value="1"/>
</dbReference>
<evidence type="ECO:0000256" key="3">
    <source>
        <dbReference type="ARBA" id="ARBA00023163"/>
    </source>
</evidence>
<dbReference type="InterPro" id="IPR015358">
    <property type="entry name" value="Tscrpt_reg_MerR_DNA-bd"/>
</dbReference>
<dbReference type="EMBL" id="LLXX01000029">
    <property type="protein sequence ID" value="KRR12386.1"/>
    <property type="molecule type" value="Genomic_DNA"/>
</dbReference>
<evidence type="ECO:0000313" key="6">
    <source>
        <dbReference type="Proteomes" id="UP000051913"/>
    </source>
</evidence>
<dbReference type="InterPro" id="IPR009061">
    <property type="entry name" value="DNA-bd_dom_put_sf"/>
</dbReference>
<name>A0A0R3LWA8_9BRAD</name>
<dbReference type="Proteomes" id="UP000051913">
    <property type="component" value="Unassembled WGS sequence"/>
</dbReference>
<dbReference type="CDD" id="cd04785">
    <property type="entry name" value="HTH_CadR-PbrR-like"/>
    <property type="match status" value="1"/>
</dbReference>
<dbReference type="Gene3D" id="1.10.1660.10">
    <property type="match status" value="1"/>
</dbReference>
<dbReference type="SUPFAM" id="SSF46955">
    <property type="entry name" value="Putative DNA-binding domain"/>
    <property type="match status" value="1"/>
</dbReference>
<accession>A0A0R3LWA8</accession>
<protein>
    <recommendedName>
        <fullName evidence="4">HTH merR-type domain-containing protein</fullName>
    </recommendedName>
</protein>
<dbReference type="InterPro" id="IPR047057">
    <property type="entry name" value="MerR_fam"/>
</dbReference>
<dbReference type="PANTHER" id="PTHR30204:SF94">
    <property type="entry name" value="HEAVY METAL-DEPENDENT TRANSCRIPTIONAL REGULATOR HI_0293-RELATED"/>
    <property type="match status" value="1"/>
</dbReference>
<dbReference type="InterPro" id="IPR000551">
    <property type="entry name" value="MerR-type_HTH_dom"/>
</dbReference>
<dbReference type="GO" id="GO:0003677">
    <property type="term" value="F:DNA binding"/>
    <property type="evidence" value="ECO:0007669"/>
    <property type="project" value="UniProtKB-KW"/>
</dbReference>
<keyword evidence="2" id="KW-0238">DNA-binding</keyword>
<dbReference type="Pfam" id="PF09278">
    <property type="entry name" value="MerR-DNA-bind"/>
    <property type="match status" value="1"/>
</dbReference>
<keyword evidence="6" id="KW-1185">Reference proteome</keyword>
<dbReference type="RefSeq" id="WP_057849162.1">
    <property type="nucleotide sequence ID" value="NZ_LLXX01000029.1"/>
</dbReference>
<sequence length="136" mass="15541">MTTIDGPVSIGELAKAASTQVVTIRYYERIGLLPSPRRTPGNYRTYDREQVFRLRFIRRCRDLGFTLDQIRDLLRLSARKEQDCTDVDRLAAAHLEEVEKKIADLKRLAAELHRLNNCCEGGGRIADCRIIDALSH</sequence>
<dbReference type="SMART" id="SM00422">
    <property type="entry name" value="HTH_MERR"/>
    <property type="match status" value="1"/>
</dbReference>
<reference evidence="5 6" key="1">
    <citation type="submission" date="2014-03" db="EMBL/GenBank/DDBJ databases">
        <title>Bradyrhizobium valentinum sp. nov., isolated from effective nodules of Lupinus mariae-josephae, a lupine endemic of basic-lime soils in Eastern Spain.</title>
        <authorList>
            <person name="Duran D."/>
            <person name="Rey L."/>
            <person name="Navarro A."/>
            <person name="Busquets A."/>
            <person name="Imperial J."/>
            <person name="Ruiz-Argueso T."/>
        </authorList>
    </citation>
    <scope>NUCLEOTIDE SEQUENCE [LARGE SCALE GENOMIC DNA]</scope>
    <source>
        <strain evidence="5 6">LmjM3</strain>
    </source>
</reference>
<organism evidence="5 6">
    <name type="scientific">Bradyrhizobium valentinum</name>
    <dbReference type="NCBI Taxonomy" id="1518501"/>
    <lineage>
        <taxon>Bacteria</taxon>
        <taxon>Pseudomonadati</taxon>
        <taxon>Pseudomonadota</taxon>
        <taxon>Alphaproteobacteria</taxon>
        <taxon>Hyphomicrobiales</taxon>
        <taxon>Nitrobacteraceae</taxon>
        <taxon>Bradyrhizobium</taxon>
    </lineage>
</organism>
<keyword evidence="3" id="KW-0804">Transcription</keyword>
<evidence type="ECO:0000256" key="1">
    <source>
        <dbReference type="ARBA" id="ARBA00023015"/>
    </source>
</evidence>
<feature type="domain" description="HTH merR-type" evidence="4">
    <location>
        <begin position="9"/>
        <end position="76"/>
    </location>
</feature>
<dbReference type="PRINTS" id="PR00040">
    <property type="entry name" value="HTHMERR"/>
</dbReference>
<evidence type="ECO:0000313" key="5">
    <source>
        <dbReference type="EMBL" id="KRR12386.1"/>
    </source>
</evidence>
<dbReference type="Pfam" id="PF00376">
    <property type="entry name" value="MerR"/>
    <property type="match status" value="1"/>
</dbReference>
<keyword evidence="1" id="KW-0805">Transcription regulation</keyword>
<proteinExistence type="predicted"/>
<gene>
    <name evidence="5" type="ORF">CP49_08105</name>
</gene>
<evidence type="ECO:0000256" key="2">
    <source>
        <dbReference type="ARBA" id="ARBA00023125"/>
    </source>
</evidence>
<dbReference type="GO" id="GO:0003700">
    <property type="term" value="F:DNA-binding transcription factor activity"/>
    <property type="evidence" value="ECO:0007669"/>
    <property type="project" value="InterPro"/>
</dbReference>
<comment type="caution">
    <text evidence="5">The sequence shown here is derived from an EMBL/GenBank/DDBJ whole genome shotgun (WGS) entry which is preliminary data.</text>
</comment>
<dbReference type="PANTHER" id="PTHR30204">
    <property type="entry name" value="REDOX-CYCLING DRUG-SENSING TRANSCRIPTIONAL ACTIVATOR SOXR"/>
    <property type="match status" value="1"/>
</dbReference>